<protein>
    <submittedName>
        <fullName evidence="3">HET-domain-containing protein</fullName>
    </submittedName>
</protein>
<accession>A0A5C2RUT6</accession>
<proteinExistence type="predicted"/>
<dbReference type="PANTHER" id="PTHR10622:SF10">
    <property type="entry name" value="HET DOMAIN-CONTAINING PROTEIN"/>
    <property type="match status" value="1"/>
</dbReference>
<dbReference type="InterPro" id="IPR058525">
    <property type="entry name" value="DUF8212"/>
</dbReference>
<dbReference type="InterPro" id="IPR010730">
    <property type="entry name" value="HET"/>
</dbReference>
<dbReference type="AlphaFoldDB" id="A0A5C2RUT6"/>
<gene>
    <name evidence="3" type="ORF">L227DRAFT_588962</name>
</gene>
<sequence>MRLLDTTSGRFKWFPDPRAIRYAILSHVWSKPDRKNPAKYRPEQTYEEIVLIEQATPRDEPILDKLSPKIQGACRVAREHDFNYIWIDSGCIDKTSSAELSEAINSMFEWYRHANICYALLEDVEDESIARAAMSTSGFRHSKWFKRGWTLQELLAPRNVLFLSRAWKVIGTKAELADVVADVTLIRREVLLGEFKLEDAPVSERMSWASKRETTREEDEAYCLLGIFGIQMSPIYGEGRYAFIRLQEEILRQTADPTILAWVPISHSPLTVSVPGSHI</sequence>
<dbReference type="EMBL" id="ML122306">
    <property type="protein sequence ID" value="RPD54430.1"/>
    <property type="molecule type" value="Genomic_DNA"/>
</dbReference>
<evidence type="ECO:0000259" key="1">
    <source>
        <dbReference type="Pfam" id="PF06985"/>
    </source>
</evidence>
<keyword evidence="4" id="KW-1185">Reference proteome</keyword>
<dbReference type="PANTHER" id="PTHR10622">
    <property type="entry name" value="HET DOMAIN-CONTAINING PROTEIN"/>
    <property type="match status" value="1"/>
</dbReference>
<name>A0A5C2RUT6_9APHY</name>
<evidence type="ECO:0000313" key="4">
    <source>
        <dbReference type="Proteomes" id="UP000313359"/>
    </source>
</evidence>
<evidence type="ECO:0000313" key="3">
    <source>
        <dbReference type="EMBL" id="RPD54430.1"/>
    </source>
</evidence>
<dbReference type="Proteomes" id="UP000313359">
    <property type="component" value="Unassembled WGS sequence"/>
</dbReference>
<organism evidence="3 4">
    <name type="scientific">Lentinus tigrinus ALCF2SS1-6</name>
    <dbReference type="NCBI Taxonomy" id="1328759"/>
    <lineage>
        <taxon>Eukaryota</taxon>
        <taxon>Fungi</taxon>
        <taxon>Dikarya</taxon>
        <taxon>Basidiomycota</taxon>
        <taxon>Agaricomycotina</taxon>
        <taxon>Agaricomycetes</taxon>
        <taxon>Polyporales</taxon>
        <taxon>Polyporaceae</taxon>
        <taxon>Lentinus</taxon>
    </lineage>
</organism>
<reference evidence="3" key="1">
    <citation type="journal article" date="2018" name="Genome Biol. Evol.">
        <title>Genomics and development of Lentinus tigrinus, a white-rot wood-decaying mushroom with dimorphic fruiting bodies.</title>
        <authorList>
            <person name="Wu B."/>
            <person name="Xu Z."/>
            <person name="Knudson A."/>
            <person name="Carlson A."/>
            <person name="Chen N."/>
            <person name="Kovaka S."/>
            <person name="LaButti K."/>
            <person name="Lipzen A."/>
            <person name="Pennachio C."/>
            <person name="Riley R."/>
            <person name="Schakwitz W."/>
            <person name="Umezawa K."/>
            <person name="Ohm R.A."/>
            <person name="Grigoriev I.V."/>
            <person name="Nagy L.G."/>
            <person name="Gibbons J."/>
            <person name="Hibbett D."/>
        </authorList>
    </citation>
    <scope>NUCLEOTIDE SEQUENCE [LARGE SCALE GENOMIC DNA]</scope>
    <source>
        <strain evidence="3">ALCF2SS1-6</strain>
    </source>
</reference>
<feature type="domain" description="DUF8212" evidence="2">
    <location>
        <begin position="241"/>
        <end position="269"/>
    </location>
</feature>
<dbReference type="OrthoDB" id="2753634at2759"/>
<feature type="domain" description="Heterokaryon incompatibility" evidence="1">
    <location>
        <begin position="22"/>
        <end position="129"/>
    </location>
</feature>
<dbReference type="Pfam" id="PF06985">
    <property type="entry name" value="HET"/>
    <property type="match status" value="1"/>
</dbReference>
<dbReference type="STRING" id="1328759.A0A5C2RUT6"/>
<evidence type="ECO:0000259" key="2">
    <source>
        <dbReference type="Pfam" id="PF26640"/>
    </source>
</evidence>
<dbReference type="Pfam" id="PF26640">
    <property type="entry name" value="DUF8212"/>
    <property type="match status" value="1"/>
</dbReference>